<evidence type="ECO:0000313" key="3">
    <source>
        <dbReference type="Proteomes" id="UP001233271"/>
    </source>
</evidence>
<name>A0AA48IIZ5_9TREE</name>
<proteinExistence type="predicted"/>
<evidence type="ECO:0000313" key="2">
    <source>
        <dbReference type="EMBL" id="BEI90438.1"/>
    </source>
</evidence>
<dbReference type="EMBL" id="AP028214">
    <property type="protein sequence ID" value="BEI90438.1"/>
    <property type="molecule type" value="Genomic_DNA"/>
</dbReference>
<feature type="region of interest" description="Disordered" evidence="1">
    <location>
        <begin position="56"/>
        <end position="77"/>
    </location>
</feature>
<dbReference type="GeneID" id="85494308"/>
<keyword evidence="3" id="KW-1185">Reference proteome</keyword>
<reference evidence="2" key="1">
    <citation type="journal article" date="2023" name="BMC Genomics">
        <title>Chromosome-level genome assemblies of Cutaneotrichosporon spp. (Trichosporonales, Basidiomycota) reveal imbalanced evolution between nucleotide sequences and chromosome synteny.</title>
        <authorList>
            <person name="Kobayashi Y."/>
            <person name="Kayamori A."/>
            <person name="Aoki K."/>
            <person name="Shiwa Y."/>
            <person name="Matsutani M."/>
            <person name="Fujita N."/>
            <person name="Sugita T."/>
            <person name="Iwasaki W."/>
            <person name="Tanaka N."/>
            <person name="Takashima M."/>
        </authorList>
    </citation>
    <scope>NUCLEOTIDE SEQUENCE</scope>
    <source>
        <strain evidence="2">HIS019</strain>
    </source>
</reference>
<protein>
    <submittedName>
        <fullName evidence="2">Uncharacterized protein</fullName>
    </submittedName>
</protein>
<feature type="compositionally biased region" description="Polar residues" evidence="1">
    <location>
        <begin position="63"/>
        <end position="77"/>
    </location>
</feature>
<sequence length="110" mass="11633">MLPVPGRYASSSHLVACLALNLAPYRRGTPGFTGVAGGEPRLLPAKAARVPVLVAPGGKHAPQVQNTSTDSSGASTSNAVWGARRAVRLWLRRRLFLQKKASDKGLNCMV</sequence>
<accession>A0AA48IIZ5</accession>
<dbReference type="KEGG" id="ccac:CcaHIS019_0305080"/>
<organism evidence="2 3">
    <name type="scientific">Cutaneotrichosporon cavernicola</name>
    <dbReference type="NCBI Taxonomy" id="279322"/>
    <lineage>
        <taxon>Eukaryota</taxon>
        <taxon>Fungi</taxon>
        <taxon>Dikarya</taxon>
        <taxon>Basidiomycota</taxon>
        <taxon>Agaricomycotina</taxon>
        <taxon>Tremellomycetes</taxon>
        <taxon>Trichosporonales</taxon>
        <taxon>Trichosporonaceae</taxon>
        <taxon>Cutaneotrichosporon</taxon>
    </lineage>
</organism>
<dbReference type="RefSeq" id="XP_060455703.1">
    <property type="nucleotide sequence ID" value="XM_060598962.1"/>
</dbReference>
<dbReference type="Proteomes" id="UP001233271">
    <property type="component" value="Chromosome 3"/>
</dbReference>
<gene>
    <name evidence="2" type="ORF">CcaverHIS019_0305080</name>
</gene>
<dbReference type="AlphaFoldDB" id="A0AA48IIZ5"/>
<evidence type="ECO:0000256" key="1">
    <source>
        <dbReference type="SAM" id="MobiDB-lite"/>
    </source>
</evidence>